<dbReference type="Proteomes" id="UP000886520">
    <property type="component" value="Chromosome 22"/>
</dbReference>
<evidence type="ECO:0000313" key="2">
    <source>
        <dbReference type="Proteomes" id="UP000886520"/>
    </source>
</evidence>
<evidence type="ECO:0000313" key="1">
    <source>
        <dbReference type="EMBL" id="KAI5062639.1"/>
    </source>
</evidence>
<accession>A0A9D4U8S4</accession>
<dbReference type="EMBL" id="JABFUD020000022">
    <property type="protein sequence ID" value="KAI5062639.1"/>
    <property type="molecule type" value="Genomic_DNA"/>
</dbReference>
<reference evidence="1" key="1">
    <citation type="submission" date="2021-01" db="EMBL/GenBank/DDBJ databases">
        <title>Adiantum capillus-veneris genome.</title>
        <authorList>
            <person name="Fang Y."/>
            <person name="Liao Q."/>
        </authorList>
    </citation>
    <scope>NUCLEOTIDE SEQUENCE</scope>
    <source>
        <strain evidence="1">H3</strain>
        <tissue evidence="1">Leaf</tissue>
    </source>
</reference>
<keyword evidence="2" id="KW-1185">Reference proteome</keyword>
<organism evidence="1 2">
    <name type="scientific">Adiantum capillus-veneris</name>
    <name type="common">Maidenhair fern</name>
    <dbReference type="NCBI Taxonomy" id="13818"/>
    <lineage>
        <taxon>Eukaryota</taxon>
        <taxon>Viridiplantae</taxon>
        <taxon>Streptophyta</taxon>
        <taxon>Embryophyta</taxon>
        <taxon>Tracheophyta</taxon>
        <taxon>Polypodiopsida</taxon>
        <taxon>Polypodiidae</taxon>
        <taxon>Polypodiales</taxon>
        <taxon>Pteridineae</taxon>
        <taxon>Pteridaceae</taxon>
        <taxon>Vittarioideae</taxon>
        <taxon>Adiantum</taxon>
    </lineage>
</organism>
<sequence length="107" mass="11810">MFTPTYSCTDLGPSLHLGLLFRLLHMLPCHARLLHAVPNLLFSKWLLGLILLLTPRWLPLKDSAACPWLLAGEPWLREPFLYLLECASLPPSPASSPSVELAALALA</sequence>
<gene>
    <name evidence="1" type="ORF">GOP47_0023178</name>
</gene>
<name>A0A9D4U8S4_ADICA</name>
<proteinExistence type="predicted"/>
<dbReference type="AlphaFoldDB" id="A0A9D4U8S4"/>
<comment type="caution">
    <text evidence="1">The sequence shown here is derived from an EMBL/GenBank/DDBJ whole genome shotgun (WGS) entry which is preliminary data.</text>
</comment>
<protein>
    <submittedName>
        <fullName evidence="1">Uncharacterized protein</fullName>
    </submittedName>
</protein>